<evidence type="ECO:0000313" key="5">
    <source>
        <dbReference type="Proteomes" id="UP001597286"/>
    </source>
</evidence>
<organism evidence="4 5">
    <name type="scientific">Rhodococcus gannanensis</name>
    <dbReference type="NCBI Taxonomy" id="1960308"/>
    <lineage>
        <taxon>Bacteria</taxon>
        <taxon>Bacillati</taxon>
        <taxon>Actinomycetota</taxon>
        <taxon>Actinomycetes</taxon>
        <taxon>Mycobacteriales</taxon>
        <taxon>Nocardiaceae</taxon>
        <taxon>Rhodococcus</taxon>
    </lineage>
</organism>
<feature type="modified residue" description="N6-carboxylysine" evidence="3">
    <location>
        <position position="147"/>
    </location>
</feature>
<dbReference type="PANTHER" id="PTHR10819">
    <property type="entry name" value="PHOSPHOTRIESTERASE-RELATED"/>
    <property type="match status" value="1"/>
</dbReference>
<dbReference type="PROSITE" id="PS51347">
    <property type="entry name" value="PHOSPHOTRIESTERASE_2"/>
    <property type="match status" value="1"/>
</dbReference>
<keyword evidence="2" id="KW-0378">Hydrolase</keyword>
<dbReference type="Proteomes" id="UP001597286">
    <property type="component" value="Unassembled WGS sequence"/>
</dbReference>
<dbReference type="EMBL" id="JBHUFB010000010">
    <property type="protein sequence ID" value="MFD1813258.1"/>
    <property type="molecule type" value="Genomic_DNA"/>
</dbReference>
<name>A0ABW4P589_9NOCA</name>
<protein>
    <submittedName>
        <fullName evidence="4">Phosphotriesterase</fullName>
    </submittedName>
</protein>
<evidence type="ECO:0000256" key="1">
    <source>
        <dbReference type="ARBA" id="ARBA00022723"/>
    </source>
</evidence>
<dbReference type="SUPFAM" id="SSF51556">
    <property type="entry name" value="Metallo-dependent hydrolases"/>
    <property type="match status" value="1"/>
</dbReference>
<dbReference type="PROSITE" id="PS01322">
    <property type="entry name" value="PHOSPHOTRIESTERASE_1"/>
    <property type="match status" value="1"/>
</dbReference>
<dbReference type="InterPro" id="IPR001559">
    <property type="entry name" value="Phosphotriesterase"/>
</dbReference>
<evidence type="ECO:0000256" key="3">
    <source>
        <dbReference type="PROSITE-ProRule" id="PRU00679"/>
    </source>
</evidence>
<proteinExistence type="inferred from homology"/>
<evidence type="ECO:0000256" key="2">
    <source>
        <dbReference type="ARBA" id="ARBA00022801"/>
    </source>
</evidence>
<dbReference type="Pfam" id="PF02126">
    <property type="entry name" value="PTE"/>
    <property type="match status" value="1"/>
</dbReference>
<accession>A0ABW4P589</accession>
<dbReference type="Gene3D" id="3.20.20.140">
    <property type="entry name" value="Metal-dependent hydrolases"/>
    <property type="match status" value="1"/>
</dbReference>
<dbReference type="InterPro" id="IPR017947">
    <property type="entry name" value="AryldialkylPase_Zn-BS"/>
</dbReference>
<comment type="caution">
    <text evidence="4">The sequence shown here is derived from an EMBL/GenBank/DDBJ whole genome shotgun (WGS) entry which is preliminary data.</text>
</comment>
<dbReference type="PANTHER" id="PTHR10819:SF3">
    <property type="entry name" value="PHOSPHOTRIESTERASE-RELATED PROTEIN"/>
    <property type="match status" value="1"/>
</dbReference>
<evidence type="ECO:0000313" key="4">
    <source>
        <dbReference type="EMBL" id="MFD1813258.1"/>
    </source>
</evidence>
<keyword evidence="1" id="KW-0479">Metal-binding</keyword>
<dbReference type="RefSeq" id="WP_378485736.1">
    <property type="nucleotide sequence ID" value="NZ_JBHUFB010000010.1"/>
</dbReference>
<comment type="similarity">
    <text evidence="3">Belongs to the metallo-dependent hydrolases superfamily. Phosphotriesterase family.</text>
</comment>
<gene>
    <name evidence="4" type="ORF">ACFSJG_13620</name>
</gene>
<dbReference type="InterPro" id="IPR032466">
    <property type="entry name" value="Metal_Hydrolase"/>
</dbReference>
<keyword evidence="5" id="KW-1185">Reference proteome</keyword>
<reference evidence="5" key="1">
    <citation type="journal article" date="2019" name="Int. J. Syst. Evol. Microbiol.">
        <title>The Global Catalogue of Microorganisms (GCM) 10K type strain sequencing project: providing services to taxonomists for standard genome sequencing and annotation.</title>
        <authorList>
            <consortium name="The Broad Institute Genomics Platform"/>
            <consortium name="The Broad Institute Genome Sequencing Center for Infectious Disease"/>
            <person name="Wu L."/>
            <person name="Ma J."/>
        </authorList>
    </citation>
    <scope>NUCLEOTIDE SEQUENCE [LARGE SCALE GENOMIC DNA]</scope>
    <source>
        <strain evidence="5">DT72</strain>
    </source>
</reference>
<sequence length="325" mass="35737">MAQVQTVRGPVDAAALGSTLMHEHVFVLGEEMRQNYGDYPNHWDEDARVADAVVKLTACAERGIDTIVDPTVIGLGRYIPRIQRINERVDINIVVATGIYTYNDVPFQFHYTGPGLLFDVPEPMVELFVKDIREGIADTGVRAAFLKCAIEEQGLTPGVERVMRAVGQAHVETGVPITVHTNPHTESGLVAQKVLESEGVDLSKVVIGHSGDSTDLDYLCSLADAGSYLGMDRFGLDVLLPFENRVDTVVELVRRGYAEKMVLAHDAACFIDWFEEGAKAAAVPNWNFTHISDDVIPALLGRGITEQQIAVMMVDNPRRYFEPTA</sequence>